<evidence type="ECO:0000313" key="1">
    <source>
        <dbReference type="EMBL" id="MPN51341.1"/>
    </source>
</evidence>
<reference evidence="1" key="1">
    <citation type="submission" date="2019-08" db="EMBL/GenBank/DDBJ databases">
        <authorList>
            <person name="Kucharzyk K."/>
            <person name="Murdoch R.W."/>
            <person name="Higgins S."/>
            <person name="Loffler F."/>
        </authorList>
    </citation>
    <scope>NUCLEOTIDE SEQUENCE</scope>
</reference>
<gene>
    <name evidence="1" type="ORF">SDC9_198984</name>
</gene>
<name>A0A645IJ75_9ZZZZ</name>
<protein>
    <submittedName>
        <fullName evidence="1">Uncharacterized protein</fullName>
    </submittedName>
</protein>
<proteinExistence type="predicted"/>
<sequence length="49" mass="5159">MGASAELGGVISHLHHPHMFGVFFVKQGHGPGFSGLFQFHDGGGDRIAL</sequence>
<comment type="caution">
    <text evidence="1">The sequence shown here is derived from an EMBL/GenBank/DDBJ whole genome shotgun (WGS) entry which is preliminary data.</text>
</comment>
<dbReference type="EMBL" id="VSSQ01116347">
    <property type="protein sequence ID" value="MPN51341.1"/>
    <property type="molecule type" value="Genomic_DNA"/>
</dbReference>
<dbReference type="AlphaFoldDB" id="A0A645IJ75"/>
<organism evidence="1">
    <name type="scientific">bioreactor metagenome</name>
    <dbReference type="NCBI Taxonomy" id="1076179"/>
    <lineage>
        <taxon>unclassified sequences</taxon>
        <taxon>metagenomes</taxon>
        <taxon>ecological metagenomes</taxon>
    </lineage>
</organism>
<accession>A0A645IJ75</accession>